<gene>
    <name evidence="1" type="ORF">WKR92_12255</name>
</gene>
<sequence length="132" mass="14843">MIFFISWLHSGIIILFTCVTLNAQELAVTEKATNKNEAALHSALVDLEDFEKRQIIDAILNKSKVEDDEVAMVNSLINKKEANPINLSNAYQGDDSIKIPNHYDPEKDISIRLPNANLEGINEKRTILKLNP</sequence>
<comment type="caution">
    <text evidence="1">The sequence shown here is derived from an EMBL/GenBank/DDBJ whole genome shotgun (WGS) entry which is preliminary data.</text>
</comment>
<name>A0ABV5CGB6_9SPHI</name>
<evidence type="ECO:0000313" key="1">
    <source>
        <dbReference type="EMBL" id="MFB5946601.1"/>
    </source>
</evidence>
<accession>A0ABV5CGB6</accession>
<organism evidence="1 2">
    <name type="scientific">Albibacterium profundi</name>
    <dbReference type="NCBI Taxonomy" id="3134906"/>
    <lineage>
        <taxon>Bacteria</taxon>
        <taxon>Pseudomonadati</taxon>
        <taxon>Bacteroidota</taxon>
        <taxon>Sphingobacteriia</taxon>
        <taxon>Sphingobacteriales</taxon>
        <taxon>Sphingobacteriaceae</taxon>
        <taxon>Albibacterium</taxon>
    </lineage>
</organism>
<dbReference type="EMBL" id="JBBVGT010000003">
    <property type="protein sequence ID" value="MFB5946601.1"/>
    <property type="molecule type" value="Genomic_DNA"/>
</dbReference>
<dbReference type="RefSeq" id="WP_375558131.1">
    <property type="nucleotide sequence ID" value="NZ_JBBVGT010000003.1"/>
</dbReference>
<protein>
    <submittedName>
        <fullName evidence="1">Uncharacterized protein</fullName>
    </submittedName>
</protein>
<reference evidence="1 2" key="1">
    <citation type="submission" date="2024-04" db="EMBL/GenBank/DDBJ databases">
        <title>Albibacterium profundi sp. nov., isolated from sediment of the Challenger Deep of Mariana Trench.</title>
        <authorList>
            <person name="Wang Y."/>
        </authorList>
    </citation>
    <scope>NUCLEOTIDE SEQUENCE [LARGE SCALE GENOMIC DNA]</scope>
    <source>
        <strain evidence="1 2">RHL897</strain>
    </source>
</reference>
<dbReference type="Proteomes" id="UP001580928">
    <property type="component" value="Unassembled WGS sequence"/>
</dbReference>
<evidence type="ECO:0000313" key="2">
    <source>
        <dbReference type="Proteomes" id="UP001580928"/>
    </source>
</evidence>
<proteinExistence type="predicted"/>
<keyword evidence="2" id="KW-1185">Reference proteome</keyword>